<dbReference type="EMBL" id="CP062222">
    <property type="protein sequence ID" value="QTC92028.1"/>
    <property type="molecule type" value="Genomic_DNA"/>
</dbReference>
<keyword evidence="2 3" id="KW-0378">Hydrolase</keyword>
<evidence type="ECO:0000256" key="1">
    <source>
        <dbReference type="ARBA" id="ARBA00005964"/>
    </source>
</evidence>
<dbReference type="PROSITE" id="PS51318">
    <property type="entry name" value="TAT"/>
    <property type="match status" value="1"/>
</dbReference>
<dbReference type="GO" id="GO:0016787">
    <property type="term" value="F:hydrolase activity"/>
    <property type="evidence" value="ECO:0007669"/>
    <property type="project" value="UniProtKB-KW"/>
</dbReference>
<dbReference type="KEGG" id="bgoe:IFJ75_03680"/>
<gene>
    <name evidence="5" type="ORF">IFJ75_03680</name>
</gene>
<organism evidence="5 6">
    <name type="scientific">Brevundimonas goettingensis</name>
    <dbReference type="NCBI Taxonomy" id="2774190"/>
    <lineage>
        <taxon>Bacteria</taxon>
        <taxon>Pseudomonadati</taxon>
        <taxon>Pseudomonadota</taxon>
        <taxon>Alphaproteobacteria</taxon>
        <taxon>Caulobacterales</taxon>
        <taxon>Caulobacteraceae</taxon>
        <taxon>Brevundimonas</taxon>
    </lineage>
</organism>
<dbReference type="RefSeq" id="WP_207871360.1">
    <property type="nucleotide sequence ID" value="NZ_CP062222.1"/>
</dbReference>
<dbReference type="InterPro" id="IPR006311">
    <property type="entry name" value="TAT_signal"/>
</dbReference>
<evidence type="ECO:0000256" key="2">
    <source>
        <dbReference type="ARBA" id="ARBA00022801"/>
    </source>
</evidence>
<accession>A0A975C195</accession>
<dbReference type="InterPro" id="IPR019826">
    <property type="entry name" value="Carboxylesterase_B_AS"/>
</dbReference>
<dbReference type="SUPFAM" id="SSF53474">
    <property type="entry name" value="alpha/beta-Hydrolases"/>
    <property type="match status" value="1"/>
</dbReference>
<dbReference type="PROSITE" id="PS00122">
    <property type="entry name" value="CARBOXYLESTERASE_B_1"/>
    <property type="match status" value="1"/>
</dbReference>
<dbReference type="Gene3D" id="3.40.50.1820">
    <property type="entry name" value="alpha/beta hydrolase"/>
    <property type="match status" value="1"/>
</dbReference>
<evidence type="ECO:0000313" key="5">
    <source>
        <dbReference type="EMBL" id="QTC92028.1"/>
    </source>
</evidence>
<proteinExistence type="inferred from homology"/>
<dbReference type="AlphaFoldDB" id="A0A975C195"/>
<evidence type="ECO:0000256" key="3">
    <source>
        <dbReference type="RuleBase" id="RU361235"/>
    </source>
</evidence>
<keyword evidence="6" id="KW-1185">Reference proteome</keyword>
<dbReference type="InterPro" id="IPR050309">
    <property type="entry name" value="Type-B_Carboxylest/Lipase"/>
</dbReference>
<dbReference type="EC" id="3.1.1.-" evidence="3"/>
<dbReference type="Pfam" id="PF00135">
    <property type="entry name" value="COesterase"/>
    <property type="match status" value="1"/>
</dbReference>
<protein>
    <recommendedName>
        <fullName evidence="3">Carboxylic ester hydrolase</fullName>
        <ecNumber evidence="3">3.1.1.-</ecNumber>
    </recommendedName>
</protein>
<feature type="domain" description="Carboxylesterase type B" evidence="4">
    <location>
        <begin position="30"/>
        <end position="500"/>
    </location>
</feature>
<dbReference type="PANTHER" id="PTHR11559">
    <property type="entry name" value="CARBOXYLESTERASE"/>
    <property type="match status" value="1"/>
</dbReference>
<feature type="signal peptide" evidence="3">
    <location>
        <begin position="1"/>
        <end position="27"/>
    </location>
</feature>
<dbReference type="InterPro" id="IPR029058">
    <property type="entry name" value="AB_hydrolase_fold"/>
</dbReference>
<dbReference type="Proteomes" id="UP000663918">
    <property type="component" value="Chromosome"/>
</dbReference>
<comment type="similarity">
    <text evidence="1 3">Belongs to the type-B carboxylesterase/lipase family.</text>
</comment>
<sequence>MADLDRRSLLAAAGATAALTAPGLALAQSAPIARTAHGRVSGYRNGDILGFKGIPYGADTAETRFAAPKPPRSWRGVKACTAFGPMAPQPASGANSGYLPDRAFTTDDTSEDMLKLNVWTPGLDGKRRPVLVWIHGGGFINFSANSDLYDGTHLAAFGDAVVVSMNHRLNSFGYLYLAELGPESERGEFADSGNTGMLDLVLMLQWVRDNIAAFGGDPDCVTIWGQSGGGAKCSVLMAMPAARGLFHRVMTMSGQQVTVTPPEMATETARKILTQAGVSTPAELKRLTRDQLIAASRGVYYGPVLDGRSLTRHPFEPDATPLSADVPLIMGNTHDETRLLIGPSDPALFDLKWEDVPAKLTRAIQSYMGQMSPEAVTAWYRDKYPAYSPSEVFFAATTALRSWRAQIIQADRRAVQPGASTWVYQFDWKSPAMGGKWGAPHCADIPFYFRNTREMPTMTGGGEDTLALAETMSTALLNFARTGNPNGAGVPDWPKYDSPGRVTMQWDTVSRATPDPRGEERRLVGLIPYRQPGT</sequence>
<reference evidence="5" key="1">
    <citation type="submission" date="2020-09" db="EMBL/GenBank/DDBJ databases">
        <title>Brevundimonas sp. LVF2 isolated from a puddle in Goettingen, Germany.</title>
        <authorList>
            <person name="Friedrich I."/>
            <person name="Klassen A."/>
            <person name="Hannes N."/>
            <person name="Schneider D."/>
            <person name="Hertel R."/>
            <person name="Daniel R."/>
        </authorList>
    </citation>
    <scope>NUCLEOTIDE SEQUENCE</scope>
    <source>
        <strain evidence="5">LVF2</strain>
    </source>
</reference>
<name>A0A975C195_9CAUL</name>
<evidence type="ECO:0000313" key="6">
    <source>
        <dbReference type="Proteomes" id="UP000663918"/>
    </source>
</evidence>
<evidence type="ECO:0000259" key="4">
    <source>
        <dbReference type="Pfam" id="PF00135"/>
    </source>
</evidence>
<feature type="chain" id="PRO_5038165233" description="Carboxylic ester hydrolase" evidence="3">
    <location>
        <begin position="28"/>
        <end position="534"/>
    </location>
</feature>
<dbReference type="InterPro" id="IPR002018">
    <property type="entry name" value="CarbesteraseB"/>
</dbReference>
<keyword evidence="3" id="KW-0732">Signal</keyword>